<keyword evidence="10 14" id="KW-0479">Metal-binding</keyword>
<dbReference type="OrthoDB" id="9804336at2"/>
<keyword evidence="8 14" id="KW-0808">Transferase</keyword>
<feature type="domain" description="2-C-methyl-D-erythritol 2,4-cyclodiphosphate synthase" evidence="15">
    <location>
        <begin position="221"/>
        <end position="373"/>
    </location>
</feature>
<feature type="binding site" evidence="14">
    <location>
        <position position="361"/>
    </location>
    <ligand>
        <name>4-CDP-2-C-methyl-D-erythritol 2-phosphate</name>
        <dbReference type="ChEBI" id="CHEBI:57919"/>
    </ligand>
</feature>
<protein>
    <recommendedName>
        <fullName evidence="14">Bifunctional enzyme IspD/IspF</fullName>
    </recommendedName>
    <domain>
        <recommendedName>
            <fullName evidence="14">2-C-methyl-D-erythritol 4-phosphate cytidylyltransferase</fullName>
            <ecNumber evidence="14">2.7.7.60</ecNumber>
        </recommendedName>
        <alternativeName>
            <fullName evidence="14">4-diphosphocytidyl-2C-methyl-D-erythritol synthase</fullName>
        </alternativeName>
        <alternativeName>
            <fullName evidence="14">MEP cytidylyltransferase</fullName>
            <shortName evidence="14">MCT</shortName>
        </alternativeName>
    </domain>
    <domain>
        <recommendedName>
            <fullName evidence="14">2-C-methyl-D-erythritol 2,4-cyclodiphosphate synthase</fullName>
            <shortName evidence="14">MECDP-synthase</shortName>
            <shortName evidence="14">MECPP-synthase</shortName>
            <shortName evidence="14">MECPS</shortName>
            <ecNumber evidence="14">4.6.1.12</ecNumber>
        </recommendedName>
    </domain>
</protein>
<dbReference type="EC" id="4.6.1.12" evidence="14"/>
<comment type="cofactor">
    <cofactor evidence="3 14">
        <name>a divalent metal cation</name>
        <dbReference type="ChEBI" id="CHEBI:60240"/>
    </cofactor>
</comment>
<dbReference type="FunFam" id="3.30.1330.50:FF:000003">
    <property type="entry name" value="2-C-methyl-D-erythritol 2,4-cyclodiphosphate synthase"/>
    <property type="match status" value="1"/>
</dbReference>
<dbReference type="PANTHER" id="PTHR43181">
    <property type="entry name" value="2-C-METHYL-D-ERYTHRITOL 2,4-CYCLODIPHOSPHATE SYNTHASE, CHLOROPLASTIC"/>
    <property type="match status" value="1"/>
</dbReference>
<comment type="similarity">
    <text evidence="14">In the C-terminal section; belongs to the IspF family.</text>
</comment>
<dbReference type="Pfam" id="PF02542">
    <property type="entry name" value="YgbB"/>
    <property type="match status" value="1"/>
</dbReference>
<dbReference type="HAMAP" id="MF_00108">
    <property type="entry name" value="IspD"/>
    <property type="match status" value="1"/>
</dbReference>
<dbReference type="GO" id="GO:0016114">
    <property type="term" value="P:terpenoid biosynthetic process"/>
    <property type="evidence" value="ECO:0007669"/>
    <property type="project" value="InterPro"/>
</dbReference>
<dbReference type="NCBIfam" id="TIGR00453">
    <property type="entry name" value="ispD"/>
    <property type="match status" value="1"/>
</dbReference>
<evidence type="ECO:0000256" key="9">
    <source>
        <dbReference type="ARBA" id="ARBA00022695"/>
    </source>
</evidence>
<feature type="site" description="Positions MEP for the nucleophilic attack" evidence="14">
    <location>
        <position position="147"/>
    </location>
</feature>
<feature type="site" description="Transition state stabilizer" evidence="14">
    <location>
        <position position="22"/>
    </location>
</feature>
<feature type="binding site" evidence="14">
    <location>
        <position position="358"/>
    </location>
    <ligand>
        <name>4-CDP-2-C-methyl-D-erythritol 2-phosphate</name>
        <dbReference type="ChEBI" id="CHEBI:57919"/>
    </ligand>
</feature>
<evidence type="ECO:0000259" key="15">
    <source>
        <dbReference type="Pfam" id="PF02542"/>
    </source>
</evidence>
<evidence type="ECO:0000256" key="10">
    <source>
        <dbReference type="ARBA" id="ARBA00022723"/>
    </source>
</evidence>
<feature type="site" description="Transition state stabilizer" evidence="14">
    <location>
        <position position="253"/>
    </location>
</feature>
<evidence type="ECO:0000313" key="16">
    <source>
        <dbReference type="EMBL" id="SFR80728.1"/>
    </source>
</evidence>
<dbReference type="GO" id="GO:0046872">
    <property type="term" value="F:metal ion binding"/>
    <property type="evidence" value="ECO:0007669"/>
    <property type="project" value="UniProtKB-KW"/>
</dbReference>
<dbReference type="NCBIfam" id="NF006899">
    <property type="entry name" value="PRK09382.1"/>
    <property type="match status" value="1"/>
</dbReference>
<comment type="catalytic activity">
    <reaction evidence="2 14">
        <text>2-C-methyl-D-erythritol 4-phosphate + CTP + H(+) = 4-CDP-2-C-methyl-D-erythritol + diphosphate</text>
        <dbReference type="Rhea" id="RHEA:13429"/>
        <dbReference type="ChEBI" id="CHEBI:15378"/>
        <dbReference type="ChEBI" id="CHEBI:33019"/>
        <dbReference type="ChEBI" id="CHEBI:37563"/>
        <dbReference type="ChEBI" id="CHEBI:57823"/>
        <dbReference type="ChEBI" id="CHEBI:58262"/>
        <dbReference type="EC" id="2.7.7.60"/>
    </reaction>
</comment>
<evidence type="ECO:0000256" key="11">
    <source>
        <dbReference type="ARBA" id="ARBA00023229"/>
    </source>
</evidence>
<feature type="binding site" evidence="14">
    <location>
        <begin position="351"/>
        <end position="354"/>
    </location>
    <ligand>
        <name>4-CDP-2-C-methyl-D-erythritol 2-phosphate</name>
        <dbReference type="ChEBI" id="CHEBI:57919"/>
    </ligand>
</feature>
<proteinExistence type="inferred from homology"/>
<evidence type="ECO:0000256" key="3">
    <source>
        <dbReference type="ARBA" id="ARBA00001968"/>
    </source>
</evidence>
<name>A0A1I6JP45_9SPHN</name>
<keyword evidence="9 14" id="KW-0548">Nucleotidyltransferase</keyword>
<dbReference type="InterPro" id="IPR018294">
    <property type="entry name" value="ISPD_synthase_CS"/>
</dbReference>
<dbReference type="InterPro" id="IPR036571">
    <property type="entry name" value="MECDP_synthase_sf"/>
</dbReference>
<feature type="binding site" evidence="14">
    <location>
        <position position="229"/>
    </location>
    <ligand>
        <name>a divalent metal cation</name>
        <dbReference type="ChEBI" id="CHEBI:60240"/>
    </ligand>
</feature>
<dbReference type="HAMAP" id="MF_01520">
    <property type="entry name" value="IspDF"/>
    <property type="match status" value="1"/>
</dbReference>
<dbReference type="CDD" id="cd00554">
    <property type="entry name" value="MECDP_synthase"/>
    <property type="match status" value="1"/>
</dbReference>
<sequence length="379" mass="39260">MRNVALIVAAGAGVRLGGEVPKQYREVAGKTLLVHAIDALAAHPSIDAVQVVIGAGQEALYAAAVGDRMLPPPVLGGETRRQSVANGLAAITADRILVHDAARPDVPTEVIDRLLAALDDHDGAIPVLPIADTLARDAGVLGETVPRDGLVRVQTPQAFTAVALRRAHAEWPGDATDDAQMVRAVGGRVALVAGDTRLEKITFAEDVIALERRLSPPLVSRTGLGFDVHAFEPGDHVMLGGVRVAHDAALAGHSDADVVLHAIVDALLGAVGAGDIGQHFPPSDMRWKGADSTAFARHAVSLVAAAGGRIDHVDVTVICERPKVGPHRDAIRASVAAALDVPTARVSIKATTTEGLGFTGRREGIAAQAVATVRVPETI</sequence>
<dbReference type="GO" id="GO:0008685">
    <property type="term" value="F:2-C-methyl-D-erythritol 2,4-cyclodiphosphate synthase activity"/>
    <property type="evidence" value="ECO:0007669"/>
    <property type="project" value="UniProtKB-UniRule"/>
</dbReference>
<evidence type="ECO:0000313" key="17">
    <source>
        <dbReference type="Proteomes" id="UP000198824"/>
    </source>
</evidence>
<feature type="region of interest" description="2-C-methyl-D-erythritol 2,4-cyclodiphosphate synthase" evidence="14">
    <location>
        <begin position="221"/>
        <end position="379"/>
    </location>
</feature>
<feature type="binding site" evidence="14">
    <location>
        <begin position="253"/>
        <end position="254"/>
    </location>
    <ligand>
        <name>4-CDP-2-C-methyl-D-erythritol 2-phosphate</name>
        <dbReference type="ChEBI" id="CHEBI:57919"/>
    </ligand>
</feature>
<dbReference type="HAMAP" id="MF_00107">
    <property type="entry name" value="IspF"/>
    <property type="match status" value="1"/>
</dbReference>
<reference evidence="16 17" key="1">
    <citation type="submission" date="2016-10" db="EMBL/GenBank/DDBJ databases">
        <authorList>
            <person name="de Groot N.N."/>
        </authorList>
    </citation>
    <scope>NUCLEOTIDE SEQUENCE [LARGE SCALE GENOMIC DNA]</scope>
    <source>
        <strain evidence="16 17">S5-249</strain>
    </source>
</reference>
<comment type="similarity">
    <text evidence="6">Belongs to the IspF family.</text>
</comment>
<dbReference type="STRING" id="1166337.SAMN05192580_0613"/>
<evidence type="ECO:0000256" key="8">
    <source>
        <dbReference type="ARBA" id="ARBA00022679"/>
    </source>
</evidence>
<keyword evidence="17" id="KW-1185">Reference proteome</keyword>
<dbReference type="PANTHER" id="PTHR43181:SF1">
    <property type="entry name" value="2-C-METHYL-D-ERYTHRITOL 2,4-CYCLODIPHOSPHATE SYNTHASE, CHLOROPLASTIC"/>
    <property type="match status" value="1"/>
</dbReference>
<dbReference type="Pfam" id="PF01128">
    <property type="entry name" value="IspD"/>
    <property type="match status" value="1"/>
</dbReference>
<dbReference type="InterPro" id="IPR034683">
    <property type="entry name" value="IspD/TarI"/>
</dbReference>
<dbReference type="Gene3D" id="3.90.550.10">
    <property type="entry name" value="Spore Coat Polysaccharide Biosynthesis Protein SpsA, Chain A"/>
    <property type="match status" value="1"/>
</dbReference>
<evidence type="ECO:0000256" key="2">
    <source>
        <dbReference type="ARBA" id="ARBA00001282"/>
    </source>
</evidence>
<dbReference type="SUPFAM" id="SSF69765">
    <property type="entry name" value="IpsF-like"/>
    <property type="match status" value="1"/>
</dbReference>
<dbReference type="GO" id="GO:0050518">
    <property type="term" value="F:2-C-methyl-D-erythritol 4-phosphate cytidylyltransferase activity"/>
    <property type="evidence" value="ECO:0007669"/>
    <property type="project" value="UniProtKB-UniRule"/>
</dbReference>
<evidence type="ECO:0000256" key="5">
    <source>
        <dbReference type="ARBA" id="ARBA00004787"/>
    </source>
</evidence>
<feature type="binding site" evidence="14">
    <location>
        <position position="227"/>
    </location>
    <ligand>
        <name>a divalent metal cation</name>
        <dbReference type="ChEBI" id="CHEBI:60240"/>
    </ligand>
</feature>
<feature type="site" description="Transition state stabilizer" evidence="14">
    <location>
        <position position="15"/>
    </location>
</feature>
<evidence type="ECO:0000256" key="1">
    <source>
        <dbReference type="ARBA" id="ARBA00000200"/>
    </source>
</evidence>
<evidence type="ECO:0000256" key="12">
    <source>
        <dbReference type="ARBA" id="ARBA00023239"/>
    </source>
</evidence>
<dbReference type="InterPro" id="IPR001228">
    <property type="entry name" value="IspD"/>
</dbReference>
<comment type="catalytic activity">
    <reaction evidence="1 14">
        <text>4-CDP-2-C-methyl-D-erythritol 2-phosphate = 2-C-methyl-D-erythritol 2,4-cyclic diphosphate + CMP</text>
        <dbReference type="Rhea" id="RHEA:23864"/>
        <dbReference type="ChEBI" id="CHEBI:57919"/>
        <dbReference type="ChEBI" id="CHEBI:58483"/>
        <dbReference type="ChEBI" id="CHEBI:60377"/>
        <dbReference type="EC" id="4.6.1.12"/>
    </reaction>
</comment>
<dbReference type="AlphaFoldDB" id="A0A1I6JP45"/>
<evidence type="ECO:0000256" key="7">
    <source>
        <dbReference type="ARBA" id="ARBA00009789"/>
    </source>
</evidence>
<dbReference type="InterPro" id="IPR020555">
    <property type="entry name" value="MECDP_synthase_CS"/>
</dbReference>
<dbReference type="PROSITE" id="PS01295">
    <property type="entry name" value="ISPD"/>
    <property type="match status" value="1"/>
</dbReference>
<comment type="similarity">
    <text evidence="7">Belongs to the IspD/TarI cytidylyltransferase family. IspD subfamily.</text>
</comment>
<dbReference type="Gene3D" id="3.30.1330.50">
    <property type="entry name" value="2-C-methyl-D-erythritol 2,4-cyclodiphosphate synthase"/>
    <property type="match status" value="1"/>
</dbReference>
<keyword evidence="11 14" id="KW-0414">Isoprene biosynthesis</keyword>
<dbReference type="PROSITE" id="PS01350">
    <property type="entry name" value="ISPF"/>
    <property type="match status" value="1"/>
</dbReference>
<comment type="function">
    <text evidence="14">Bifunctional enzyme that catalyzes the formation of 4-diphosphocytidyl-2-C-methyl-D-erythritol from CTP and 2-C-methyl-D-erythritol 4-phosphate (MEP) (IspD), and catalyzes the conversion of 4-diphosphocytidyl-2-C-methyl-D-erythritol 2-phosphate (CDP-ME2P) to 2-C-methyl-D-erythritol 2,4-cyclodiphosphate (ME-CPP) with a corresponding release of cytidine 5-monophosphate (CMP) (IspF).</text>
</comment>
<feature type="binding site" evidence="14">
    <location>
        <begin position="227"/>
        <end position="229"/>
    </location>
    <ligand>
        <name>4-CDP-2-C-methyl-D-erythritol 2-phosphate</name>
        <dbReference type="ChEBI" id="CHEBI:57919"/>
    </ligand>
</feature>
<comment type="pathway">
    <text evidence="4 14">Isoprenoid biosynthesis; isopentenyl diphosphate biosynthesis via DXP pathway; isopentenyl diphosphate from 1-deoxy-D-xylulose 5-phosphate: step 4/6.</text>
</comment>
<evidence type="ECO:0000256" key="13">
    <source>
        <dbReference type="ARBA" id="ARBA00023268"/>
    </source>
</evidence>
<organism evidence="16 17">
    <name type="scientific">Sphingomonas jatrophae</name>
    <dbReference type="NCBI Taxonomy" id="1166337"/>
    <lineage>
        <taxon>Bacteria</taxon>
        <taxon>Pseudomonadati</taxon>
        <taxon>Pseudomonadota</taxon>
        <taxon>Alphaproteobacteria</taxon>
        <taxon>Sphingomonadales</taxon>
        <taxon>Sphingomonadaceae</taxon>
        <taxon>Sphingomonas</taxon>
    </lineage>
</organism>
<comment type="pathway">
    <text evidence="5 14">Isoprenoid biosynthesis; isopentenyl diphosphate biosynthesis via DXP pathway; isopentenyl diphosphate from 1-deoxy-D-xylulose 5-phosphate: step 2/6.</text>
</comment>
<evidence type="ECO:0000256" key="6">
    <source>
        <dbReference type="ARBA" id="ARBA00008480"/>
    </source>
</evidence>
<dbReference type="EMBL" id="FOZG01000001">
    <property type="protein sequence ID" value="SFR80728.1"/>
    <property type="molecule type" value="Genomic_DNA"/>
</dbReference>
<accession>A0A1I6JP45</accession>
<keyword evidence="12 14" id="KW-0456">Lyase</keyword>
<keyword evidence="13 14" id="KW-0511">Multifunctional enzyme</keyword>
<dbReference type="InterPro" id="IPR003526">
    <property type="entry name" value="MECDP_synthase"/>
</dbReference>
<feature type="site" description="Positions MEP for the nucleophilic attack" evidence="14">
    <location>
        <position position="200"/>
    </location>
</feature>
<gene>
    <name evidence="14" type="primary">ispDF</name>
    <name evidence="16" type="ORF">SAMN05192580_0613</name>
</gene>
<dbReference type="UniPathway" id="UPA00056">
    <property type="reaction ID" value="UER00093"/>
</dbReference>
<dbReference type="InterPro" id="IPR026596">
    <property type="entry name" value="IspD/F"/>
</dbReference>
<feature type="site" description="Transition state stabilizer" evidence="14">
    <location>
        <position position="352"/>
    </location>
</feature>
<feature type="region of interest" description="2-C-methyl-D-erythritol 4-phosphate cytidylyltransferase" evidence="14">
    <location>
        <begin position="1"/>
        <end position="221"/>
    </location>
</feature>
<evidence type="ECO:0000256" key="14">
    <source>
        <dbReference type="HAMAP-Rule" id="MF_01520"/>
    </source>
</evidence>
<dbReference type="EC" id="2.7.7.60" evidence="14"/>
<evidence type="ECO:0000256" key="4">
    <source>
        <dbReference type="ARBA" id="ARBA00004709"/>
    </source>
</evidence>
<dbReference type="Proteomes" id="UP000198824">
    <property type="component" value="Unassembled WGS sequence"/>
</dbReference>
<dbReference type="InterPro" id="IPR029044">
    <property type="entry name" value="Nucleotide-diphossugar_trans"/>
</dbReference>
<dbReference type="NCBIfam" id="TIGR00151">
    <property type="entry name" value="ispF"/>
    <property type="match status" value="1"/>
</dbReference>
<comment type="similarity">
    <text evidence="14">In the N-terminal section; belongs to the IspD/TarI cytidylyltransferase family. IspD subfamily.</text>
</comment>
<comment type="caution">
    <text evidence="14">Lacks conserved residue(s) required for the propagation of feature annotation.</text>
</comment>
<dbReference type="SUPFAM" id="SSF53448">
    <property type="entry name" value="Nucleotide-diphospho-sugar transferases"/>
    <property type="match status" value="1"/>
</dbReference>
<dbReference type="GO" id="GO:0019288">
    <property type="term" value="P:isopentenyl diphosphate biosynthetic process, methylerythritol 4-phosphate pathway"/>
    <property type="evidence" value="ECO:0007669"/>
    <property type="project" value="UniProtKB-UniRule"/>
</dbReference>
<dbReference type="CDD" id="cd02516">
    <property type="entry name" value="CDP-ME_synthetase"/>
    <property type="match status" value="1"/>
</dbReference>
<feature type="binding site" evidence="14">
    <location>
        <position position="261"/>
    </location>
    <ligand>
        <name>a divalent metal cation</name>
        <dbReference type="ChEBI" id="CHEBI:60240"/>
    </ligand>
</feature>
<dbReference type="RefSeq" id="WP_093310534.1">
    <property type="nucleotide sequence ID" value="NZ_FOZG01000001.1"/>
</dbReference>
<feature type="binding site" evidence="14">
    <location>
        <begin position="275"/>
        <end position="277"/>
    </location>
    <ligand>
        <name>4-CDP-2-C-methyl-D-erythritol 2-phosphate</name>
        <dbReference type="ChEBI" id="CHEBI:57919"/>
    </ligand>
</feature>